<keyword evidence="3" id="KW-1185">Reference proteome</keyword>
<dbReference type="AlphaFoldDB" id="A0A4R2SYS3"/>
<comment type="caution">
    <text evidence="2">The sequence shown here is derived from an EMBL/GenBank/DDBJ whole genome shotgun (WGS) entry which is preliminary data.</text>
</comment>
<protein>
    <recommendedName>
        <fullName evidence="4">ABC-2 family transporter</fullName>
    </recommendedName>
</protein>
<organism evidence="2 3">
    <name type="scientific">Serpentinicella alkaliphila</name>
    <dbReference type="NCBI Taxonomy" id="1734049"/>
    <lineage>
        <taxon>Bacteria</taxon>
        <taxon>Bacillati</taxon>
        <taxon>Bacillota</taxon>
        <taxon>Clostridia</taxon>
        <taxon>Peptostreptococcales</taxon>
        <taxon>Natronincolaceae</taxon>
        <taxon>Serpentinicella</taxon>
    </lineage>
</organism>
<evidence type="ECO:0000313" key="2">
    <source>
        <dbReference type="EMBL" id="TCP94850.1"/>
    </source>
</evidence>
<sequence>MEISKGRMFRTLFKKDLMLAKNESLIILGIIALGNLFLYYKAQTSWPLEVSLGFSWVLLMFIPLSIFIRAFSSISSEWKENTVYLMMSLPVSGMLVLLSKLLSLITRLILLLIVATPFTAILFFRLPMLRMMDLNINAQFVKIAFMYATLIILGYIMYLIIAIFSVHIGKIVKKFSGVVTFLAFIVTNYVVSKILEISFNALSNGVVRVEQPGIQINHISSFEFLTASTVILLISCVIFYITSVIYERKVEL</sequence>
<feature type="transmembrane region" description="Helical" evidence="1">
    <location>
        <begin position="83"/>
        <end position="102"/>
    </location>
</feature>
<keyword evidence="1" id="KW-0472">Membrane</keyword>
<dbReference type="OrthoDB" id="1951532at2"/>
<feature type="transmembrane region" description="Helical" evidence="1">
    <location>
        <begin position="52"/>
        <end position="71"/>
    </location>
</feature>
<feature type="transmembrane region" description="Helical" evidence="1">
    <location>
        <begin position="171"/>
        <end position="191"/>
    </location>
</feature>
<keyword evidence="1" id="KW-0812">Transmembrane</keyword>
<dbReference type="EMBL" id="SLYC01000069">
    <property type="protein sequence ID" value="TCP94850.1"/>
    <property type="molecule type" value="Genomic_DNA"/>
</dbReference>
<reference evidence="2 3" key="1">
    <citation type="submission" date="2019-03" db="EMBL/GenBank/DDBJ databases">
        <title>Genomic Encyclopedia of Type Strains, Phase IV (KMG-IV): sequencing the most valuable type-strain genomes for metagenomic binning, comparative biology and taxonomic classification.</title>
        <authorList>
            <person name="Goeker M."/>
        </authorList>
    </citation>
    <scope>NUCLEOTIDE SEQUENCE [LARGE SCALE GENOMIC DNA]</scope>
    <source>
        <strain evidence="2 3">DSM 100013</strain>
    </source>
</reference>
<feature type="transmembrane region" description="Helical" evidence="1">
    <location>
        <begin position="20"/>
        <end position="40"/>
    </location>
</feature>
<evidence type="ECO:0000256" key="1">
    <source>
        <dbReference type="SAM" id="Phobius"/>
    </source>
</evidence>
<name>A0A4R2SYS3_9FIRM</name>
<keyword evidence="1" id="KW-1133">Transmembrane helix</keyword>
<gene>
    <name evidence="2" type="ORF">EDD79_10698</name>
</gene>
<proteinExistence type="predicted"/>
<feature type="transmembrane region" description="Helical" evidence="1">
    <location>
        <begin position="224"/>
        <end position="246"/>
    </location>
</feature>
<evidence type="ECO:0008006" key="4">
    <source>
        <dbReference type="Google" id="ProtNLM"/>
    </source>
</evidence>
<accession>A0A4R2SYS3</accession>
<dbReference type="RefSeq" id="WP_132849788.1">
    <property type="nucleotide sequence ID" value="NZ_CP058648.1"/>
</dbReference>
<feature type="transmembrane region" description="Helical" evidence="1">
    <location>
        <begin position="108"/>
        <end position="128"/>
    </location>
</feature>
<dbReference type="Proteomes" id="UP000295504">
    <property type="component" value="Unassembled WGS sequence"/>
</dbReference>
<feature type="transmembrane region" description="Helical" evidence="1">
    <location>
        <begin position="140"/>
        <end position="165"/>
    </location>
</feature>
<evidence type="ECO:0000313" key="3">
    <source>
        <dbReference type="Proteomes" id="UP000295504"/>
    </source>
</evidence>